<reference evidence="16" key="1">
    <citation type="submission" date="2023-03" db="EMBL/GenBank/DDBJ databases">
        <title>Andean soil-derived lignocellulolytic bacterial consortium as a source of novel taxa and putative plastic-active enzymes.</title>
        <authorList>
            <person name="Diaz-Garcia L."/>
            <person name="Chuvochina M."/>
            <person name="Feuerriegel G."/>
            <person name="Bunk B."/>
            <person name="Sproer C."/>
            <person name="Streit W.R."/>
            <person name="Rodriguez L.M."/>
            <person name="Overmann J."/>
            <person name="Jimenez D.J."/>
        </authorList>
    </citation>
    <scope>NUCLEOTIDE SEQUENCE</scope>
    <source>
        <strain evidence="16">MAG 3858</strain>
    </source>
</reference>
<organism evidence="16 17">
    <name type="scientific">Candidatus Pedobacter colombiensis</name>
    <dbReference type="NCBI Taxonomy" id="3121371"/>
    <lineage>
        <taxon>Bacteria</taxon>
        <taxon>Pseudomonadati</taxon>
        <taxon>Bacteroidota</taxon>
        <taxon>Sphingobacteriia</taxon>
        <taxon>Sphingobacteriales</taxon>
        <taxon>Sphingobacteriaceae</taxon>
        <taxon>Pedobacter</taxon>
    </lineage>
</organism>
<keyword evidence="7" id="KW-0067">ATP-binding</keyword>
<evidence type="ECO:0000259" key="14">
    <source>
        <dbReference type="PROSITE" id="PS50109"/>
    </source>
</evidence>
<feature type="domain" description="Histidine kinase" evidence="14">
    <location>
        <begin position="858"/>
        <end position="1083"/>
    </location>
</feature>
<dbReference type="EC" id="2.7.13.3" evidence="2"/>
<dbReference type="InterPro" id="IPR009057">
    <property type="entry name" value="Homeodomain-like_sf"/>
</dbReference>
<accession>A0AAJ5W414</accession>
<feature type="domain" description="Response regulatory" evidence="15">
    <location>
        <begin position="1132"/>
        <end position="1247"/>
    </location>
</feature>
<dbReference type="CDD" id="cd17574">
    <property type="entry name" value="REC_OmpR"/>
    <property type="match status" value="1"/>
</dbReference>
<dbReference type="PRINTS" id="PR00344">
    <property type="entry name" value="BCTRLSENSOR"/>
</dbReference>
<dbReference type="Gene3D" id="1.10.10.60">
    <property type="entry name" value="Homeodomain-like"/>
    <property type="match status" value="1"/>
</dbReference>
<dbReference type="EMBL" id="CP119313">
    <property type="protein sequence ID" value="WEK17751.1"/>
    <property type="molecule type" value="Genomic_DNA"/>
</dbReference>
<dbReference type="InterPro" id="IPR003594">
    <property type="entry name" value="HATPase_dom"/>
</dbReference>
<evidence type="ECO:0000259" key="13">
    <source>
        <dbReference type="PROSITE" id="PS01124"/>
    </source>
</evidence>
<evidence type="ECO:0000256" key="12">
    <source>
        <dbReference type="PROSITE-ProRule" id="PRU00169"/>
    </source>
</evidence>
<dbReference type="PROSITE" id="PS50109">
    <property type="entry name" value="HIS_KIN"/>
    <property type="match status" value="1"/>
</dbReference>
<dbReference type="PANTHER" id="PTHR43547:SF2">
    <property type="entry name" value="HYBRID SIGNAL TRANSDUCTION HISTIDINE KINASE C"/>
    <property type="match status" value="1"/>
</dbReference>
<dbReference type="InterPro" id="IPR018062">
    <property type="entry name" value="HTH_AraC-typ_CS"/>
</dbReference>
<dbReference type="InterPro" id="IPR005467">
    <property type="entry name" value="His_kinase_dom"/>
</dbReference>
<keyword evidence="6" id="KW-0418">Kinase</keyword>
<dbReference type="GO" id="GO:0000155">
    <property type="term" value="F:phosphorelay sensor kinase activity"/>
    <property type="evidence" value="ECO:0007669"/>
    <property type="project" value="InterPro"/>
</dbReference>
<dbReference type="PROSITE" id="PS01124">
    <property type="entry name" value="HTH_ARAC_FAMILY_2"/>
    <property type="match status" value="1"/>
</dbReference>
<dbReference type="SUPFAM" id="SSF47384">
    <property type="entry name" value="Homodimeric domain of signal transducing histidine kinase"/>
    <property type="match status" value="1"/>
</dbReference>
<comment type="catalytic activity">
    <reaction evidence="1">
        <text>ATP + protein L-histidine = ADP + protein N-phospho-L-histidine.</text>
        <dbReference type="EC" id="2.7.13.3"/>
    </reaction>
</comment>
<feature type="domain" description="HTH araC/xylS-type" evidence="13">
    <location>
        <begin position="1279"/>
        <end position="1376"/>
    </location>
</feature>
<evidence type="ECO:0000313" key="16">
    <source>
        <dbReference type="EMBL" id="WEK17751.1"/>
    </source>
</evidence>
<dbReference type="InterPro" id="IPR015943">
    <property type="entry name" value="WD40/YVTN_repeat-like_dom_sf"/>
</dbReference>
<dbReference type="GO" id="GO:0043565">
    <property type="term" value="F:sequence-specific DNA binding"/>
    <property type="evidence" value="ECO:0007669"/>
    <property type="project" value="InterPro"/>
</dbReference>
<keyword evidence="11" id="KW-0804">Transcription</keyword>
<dbReference type="InterPro" id="IPR011123">
    <property type="entry name" value="Y_Y_Y"/>
</dbReference>
<evidence type="ECO:0000256" key="2">
    <source>
        <dbReference type="ARBA" id="ARBA00012438"/>
    </source>
</evidence>
<sequence>MILKKIQKHAFLSLILLVQISQLFAQKTLVFKRLNVDNGLAQNTAMSILQDKKGQIWIGTFDGLSKFNGTEFNTYKNDPGNSGSLSNNQVNKLIEDREGNLWIGTLNGINRYNKATNQFVRYKLEGLSKRYAVFDMVQDKTGMIWVGTSAGLFIYNQHHKKELIYAKTNICSDKVQYLYFDQQEHLWIGTAKTLKIYDLKNRRFLAIPPALKAYRKLPGAVIRSIIQDHSGNYWIATESEGLFFYNAQTQTCINYNKDNGLLSNTVRALIEIDNKVIWVGTKNGLNTIGLTNHQIKAYRHDPDYPTSLSQNSIRCILRDKEGSIWLGTYNGGVNVVYNQSDNFYNLGRKQGHNNGLSSEIVNAIMEDNDGSLWIGTDNGSADLNHVDSTFTIYHTYRNDKKKAELLNTSVKAITSHEDDTKLWIGTGSGLKIFDKKNHAFYDVNLIAKPLVPGFIQNYVLLRGKDGLWVGTNFDGLYYIKNDKVVKHYLPSPNSGNSINSVNITSLLLDGERLWIGTKSSGISCLNIHHQTFETYQFDEARSNGLTSSSILSIYKDAQNRLWIGTDGGGINYMDIAAKKFYAITESTGIYSNTIHKIAEDSRGRLWFSTNKGISCIAFKKFELPFNARQLNIINYTVQDGLQSNQFLTGAGTKTKKQQLIFGGINGATIFDPDHIKTNHVKPAVIFTDFLILNKPVQFGIKDSPLAKPIEETKQITLAYNQAFFSIGFAALNYINPEKNQFAFKLEGFSDDAWHYVVNQRMATYTNLDPGTYLFKIKAANNDGVWNETPRTLKIVVLPPWYKTWYAYIGYALIILTLLYLFNNYSKKTERLKTQLEFESISHLKDQELAQKKLSFFMNISHEIKTPLTLIMAPIERLVKASAGDNRVQHQLMLIQRNSERLVKLINQLLDIRKFDSGNMHLEAAKGNVVHFLKEISLAFSGLSISKNINLVFKTETDELWAWFDKDKLEKVVYNLLSNAIKFTPVHGKVTLSVKQEADEKGDHMVIAVEDNGCGIAPENMDKLFTQFYHDERDQSNVQGTGLGLAFSKELVELHHGSIKIDSRPEQGAERGYTRVEVRMPIGNAYFKSEEVIENFKSSEDITEYLPARQLLPSQFSLRKAEILKNAGKEKISILLVEDNEEVLNFVKEGFEDDFEVYTAVDGLAGWDLAKEKMPDLIISDVMMPKMDGITLCRNLKSDIVTSHIPVILLTARTPLIFKMEGLETGADDYVTKPFNFGILEARVWNLIENRQKLRSRYQKEIMLEPQNIAISEADGLFLTKVLAFIEKHIGDETLSVEQLSEAVAMHRNTFTKKIKALTNQTAVEFVRSIKLKRASQLLSNGELNVNEVAYSVGFSDVNHFRKCFKEQFGYTPKEQV</sequence>
<dbReference type="PANTHER" id="PTHR43547">
    <property type="entry name" value="TWO-COMPONENT HISTIDINE KINASE"/>
    <property type="match status" value="1"/>
</dbReference>
<dbReference type="GO" id="GO:0005524">
    <property type="term" value="F:ATP binding"/>
    <property type="evidence" value="ECO:0007669"/>
    <property type="project" value="UniProtKB-KW"/>
</dbReference>
<dbReference type="InterPro" id="IPR018060">
    <property type="entry name" value="HTH_AraC"/>
</dbReference>
<dbReference type="InterPro" id="IPR036890">
    <property type="entry name" value="HATPase_C_sf"/>
</dbReference>
<gene>
    <name evidence="16" type="ORF">P0Y49_13185</name>
</gene>
<name>A0AAJ5W414_9SPHI</name>
<dbReference type="SUPFAM" id="SSF55874">
    <property type="entry name" value="ATPase domain of HSP90 chaperone/DNA topoisomerase II/histidine kinase"/>
    <property type="match status" value="1"/>
</dbReference>
<dbReference type="Proteomes" id="UP001214530">
    <property type="component" value="Chromosome"/>
</dbReference>
<dbReference type="SMART" id="SM00388">
    <property type="entry name" value="HisKA"/>
    <property type="match status" value="1"/>
</dbReference>
<dbReference type="Pfam" id="PF07495">
    <property type="entry name" value="Y_Y_Y"/>
    <property type="match status" value="1"/>
</dbReference>
<dbReference type="PROSITE" id="PS50110">
    <property type="entry name" value="RESPONSE_REGULATORY"/>
    <property type="match status" value="1"/>
</dbReference>
<keyword evidence="4" id="KW-0808">Transferase</keyword>
<dbReference type="SUPFAM" id="SSF63829">
    <property type="entry name" value="Calcium-dependent phosphotriesterase"/>
    <property type="match status" value="3"/>
</dbReference>
<dbReference type="PROSITE" id="PS00041">
    <property type="entry name" value="HTH_ARAC_FAMILY_1"/>
    <property type="match status" value="1"/>
</dbReference>
<dbReference type="CDD" id="cd00075">
    <property type="entry name" value="HATPase"/>
    <property type="match status" value="1"/>
</dbReference>
<keyword evidence="3 12" id="KW-0597">Phosphoprotein</keyword>
<dbReference type="InterPro" id="IPR036097">
    <property type="entry name" value="HisK_dim/P_sf"/>
</dbReference>
<keyword evidence="5" id="KW-0547">Nucleotide-binding</keyword>
<dbReference type="SMART" id="SM00448">
    <property type="entry name" value="REC"/>
    <property type="match status" value="1"/>
</dbReference>
<evidence type="ECO:0000259" key="15">
    <source>
        <dbReference type="PROSITE" id="PS50110"/>
    </source>
</evidence>
<dbReference type="InterPro" id="IPR001789">
    <property type="entry name" value="Sig_transdc_resp-reg_receiver"/>
</dbReference>
<evidence type="ECO:0000256" key="11">
    <source>
        <dbReference type="ARBA" id="ARBA00023163"/>
    </source>
</evidence>
<evidence type="ECO:0000256" key="5">
    <source>
        <dbReference type="ARBA" id="ARBA00022741"/>
    </source>
</evidence>
<dbReference type="FunFam" id="2.60.40.10:FF:000791">
    <property type="entry name" value="Two-component system sensor histidine kinase/response regulator"/>
    <property type="match status" value="1"/>
</dbReference>
<evidence type="ECO:0000256" key="10">
    <source>
        <dbReference type="ARBA" id="ARBA00023125"/>
    </source>
</evidence>
<evidence type="ECO:0000256" key="3">
    <source>
        <dbReference type="ARBA" id="ARBA00022553"/>
    </source>
</evidence>
<evidence type="ECO:0000256" key="8">
    <source>
        <dbReference type="ARBA" id="ARBA00023012"/>
    </source>
</evidence>
<keyword evidence="8" id="KW-0902">Two-component regulatory system</keyword>
<dbReference type="Gene3D" id="1.10.287.130">
    <property type="match status" value="1"/>
</dbReference>
<dbReference type="SMART" id="SM00342">
    <property type="entry name" value="HTH_ARAC"/>
    <property type="match status" value="1"/>
</dbReference>
<dbReference type="Gene3D" id="2.60.40.10">
    <property type="entry name" value="Immunoglobulins"/>
    <property type="match status" value="1"/>
</dbReference>
<dbReference type="InterPro" id="IPR011006">
    <property type="entry name" value="CheY-like_superfamily"/>
</dbReference>
<dbReference type="Pfam" id="PF07494">
    <property type="entry name" value="Reg_prop"/>
    <property type="match status" value="7"/>
</dbReference>
<dbReference type="InterPro" id="IPR004358">
    <property type="entry name" value="Sig_transdc_His_kin-like_C"/>
</dbReference>
<feature type="modified residue" description="4-aspartylphosphate" evidence="12">
    <location>
        <position position="1180"/>
    </location>
</feature>
<dbReference type="InterPro" id="IPR003661">
    <property type="entry name" value="HisK_dim/P_dom"/>
</dbReference>
<dbReference type="Pfam" id="PF00072">
    <property type="entry name" value="Response_reg"/>
    <property type="match status" value="1"/>
</dbReference>
<dbReference type="InterPro" id="IPR011110">
    <property type="entry name" value="Reg_prop"/>
</dbReference>
<dbReference type="Gene3D" id="3.40.50.2300">
    <property type="match status" value="1"/>
</dbReference>
<dbReference type="GO" id="GO:0003700">
    <property type="term" value="F:DNA-binding transcription factor activity"/>
    <property type="evidence" value="ECO:0007669"/>
    <property type="project" value="InterPro"/>
</dbReference>
<dbReference type="Gene3D" id="3.30.565.10">
    <property type="entry name" value="Histidine kinase-like ATPase, C-terminal domain"/>
    <property type="match status" value="1"/>
</dbReference>
<dbReference type="SUPFAM" id="SSF52172">
    <property type="entry name" value="CheY-like"/>
    <property type="match status" value="1"/>
</dbReference>
<dbReference type="FunFam" id="3.30.565.10:FF:000037">
    <property type="entry name" value="Hybrid sensor histidine kinase/response regulator"/>
    <property type="match status" value="1"/>
</dbReference>
<evidence type="ECO:0000313" key="17">
    <source>
        <dbReference type="Proteomes" id="UP001214530"/>
    </source>
</evidence>
<dbReference type="SUPFAM" id="SSF46689">
    <property type="entry name" value="Homeodomain-like"/>
    <property type="match status" value="1"/>
</dbReference>
<dbReference type="Gene3D" id="2.130.10.10">
    <property type="entry name" value="YVTN repeat-like/Quinoprotein amine dehydrogenase"/>
    <property type="match status" value="2"/>
</dbReference>
<dbReference type="InterPro" id="IPR013783">
    <property type="entry name" value="Ig-like_fold"/>
</dbReference>
<dbReference type="CDD" id="cd00082">
    <property type="entry name" value="HisKA"/>
    <property type="match status" value="1"/>
</dbReference>
<dbReference type="FunFam" id="1.10.287.130:FF:000045">
    <property type="entry name" value="Two-component system sensor histidine kinase/response regulator"/>
    <property type="match status" value="1"/>
</dbReference>
<dbReference type="Pfam" id="PF12833">
    <property type="entry name" value="HTH_18"/>
    <property type="match status" value="1"/>
</dbReference>
<dbReference type="SMART" id="SM00387">
    <property type="entry name" value="HATPase_c"/>
    <property type="match status" value="1"/>
</dbReference>
<dbReference type="Pfam" id="PF00512">
    <property type="entry name" value="HisKA"/>
    <property type="match status" value="1"/>
</dbReference>
<proteinExistence type="predicted"/>
<protein>
    <recommendedName>
        <fullName evidence="2">histidine kinase</fullName>
        <ecNumber evidence="2">2.7.13.3</ecNumber>
    </recommendedName>
</protein>
<evidence type="ECO:0000256" key="9">
    <source>
        <dbReference type="ARBA" id="ARBA00023015"/>
    </source>
</evidence>
<evidence type="ECO:0000256" key="6">
    <source>
        <dbReference type="ARBA" id="ARBA00022777"/>
    </source>
</evidence>
<keyword evidence="10" id="KW-0238">DNA-binding</keyword>
<keyword evidence="9" id="KW-0805">Transcription regulation</keyword>
<evidence type="ECO:0000256" key="4">
    <source>
        <dbReference type="ARBA" id="ARBA00022679"/>
    </source>
</evidence>
<evidence type="ECO:0000256" key="1">
    <source>
        <dbReference type="ARBA" id="ARBA00000085"/>
    </source>
</evidence>
<evidence type="ECO:0000256" key="7">
    <source>
        <dbReference type="ARBA" id="ARBA00022840"/>
    </source>
</evidence>
<dbReference type="Pfam" id="PF02518">
    <property type="entry name" value="HATPase_c"/>
    <property type="match status" value="1"/>
</dbReference>